<protein>
    <submittedName>
        <fullName evidence="2">Low-density lipoprotein receptor class a domain-containing protein 3</fullName>
    </submittedName>
</protein>
<feature type="compositionally biased region" description="Basic and acidic residues" evidence="1">
    <location>
        <begin position="9"/>
        <end position="19"/>
    </location>
</feature>
<proteinExistence type="predicted"/>
<gene>
    <name evidence="2" type="ORF">PoB_006709700</name>
</gene>
<dbReference type="Proteomes" id="UP000735302">
    <property type="component" value="Unassembled WGS sequence"/>
</dbReference>
<keyword evidence="2" id="KW-0449">Lipoprotein</keyword>
<keyword evidence="3" id="KW-1185">Reference proteome</keyword>
<reference evidence="2 3" key="1">
    <citation type="journal article" date="2021" name="Elife">
        <title>Chloroplast acquisition without the gene transfer in kleptoplastic sea slugs, Plakobranchus ocellatus.</title>
        <authorList>
            <person name="Maeda T."/>
            <person name="Takahashi S."/>
            <person name="Yoshida T."/>
            <person name="Shimamura S."/>
            <person name="Takaki Y."/>
            <person name="Nagai Y."/>
            <person name="Toyoda A."/>
            <person name="Suzuki Y."/>
            <person name="Arimoto A."/>
            <person name="Ishii H."/>
            <person name="Satoh N."/>
            <person name="Nishiyama T."/>
            <person name="Hasebe M."/>
            <person name="Maruyama T."/>
            <person name="Minagawa J."/>
            <person name="Obokata J."/>
            <person name="Shigenobu S."/>
        </authorList>
    </citation>
    <scope>NUCLEOTIDE SEQUENCE [LARGE SCALE GENOMIC DNA]</scope>
</reference>
<name>A0AAV4D8M9_9GAST</name>
<evidence type="ECO:0000256" key="1">
    <source>
        <dbReference type="SAM" id="MobiDB-lite"/>
    </source>
</evidence>
<evidence type="ECO:0000313" key="3">
    <source>
        <dbReference type="Proteomes" id="UP000735302"/>
    </source>
</evidence>
<keyword evidence="2" id="KW-0675">Receptor</keyword>
<evidence type="ECO:0000313" key="2">
    <source>
        <dbReference type="EMBL" id="GFO40592.1"/>
    </source>
</evidence>
<organism evidence="2 3">
    <name type="scientific">Plakobranchus ocellatus</name>
    <dbReference type="NCBI Taxonomy" id="259542"/>
    <lineage>
        <taxon>Eukaryota</taxon>
        <taxon>Metazoa</taxon>
        <taxon>Spiralia</taxon>
        <taxon>Lophotrochozoa</taxon>
        <taxon>Mollusca</taxon>
        <taxon>Gastropoda</taxon>
        <taxon>Heterobranchia</taxon>
        <taxon>Euthyneura</taxon>
        <taxon>Panpulmonata</taxon>
        <taxon>Sacoglossa</taxon>
        <taxon>Placobranchoidea</taxon>
        <taxon>Plakobranchidae</taxon>
        <taxon>Plakobranchus</taxon>
    </lineage>
</organism>
<sequence length="148" mass="16209">MFIANPRQNDLRLSSDRPWRPLRGMNPRQKDPYRSQGGFAIHRATRKPHLELVPDMEKLSGRLLSLQKSKGNVSPALPRTALPCPAMPSLPLPRHALPCPALPRTALPCPAMPSLPLSRTALPCPALPRTALPCPAMPSLPLPRHALP</sequence>
<comment type="caution">
    <text evidence="2">The sequence shown here is derived from an EMBL/GenBank/DDBJ whole genome shotgun (WGS) entry which is preliminary data.</text>
</comment>
<dbReference type="EMBL" id="BLXT01007620">
    <property type="protein sequence ID" value="GFO40592.1"/>
    <property type="molecule type" value="Genomic_DNA"/>
</dbReference>
<accession>A0AAV4D8M9</accession>
<dbReference type="AlphaFoldDB" id="A0AAV4D8M9"/>
<feature type="region of interest" description="Disordered" evidence="1">
    <location>
        <begin position="1"/>
        <end position="35"/>
    </location>
</feature>